<keyword evidence="3" id="KW-1185">Reference proteome</keyword>
<gene>
    <name evidence="2" type="ORF">CQA66_06545</name>
</gene>
<reference evidence="2 3" key="1">
    <citation type="submission" date="2018-04" db="EMBL/GenBank/DDBJ databases">
        <title>Novel Campyloabacter and Helicobacter Species and Strains.</title>
        <authorList>
            <person name="Mannion A.J."/>
            <person name="Shen Z."/>
            <person name="Fox J.G."/>
        </authorList>
    </citation>
    <scope>NUCLEOTIDE SEQUENCE [LARGE SCALE GENOMIC DNA]</scope>
    <source>
        <strain evidence="2 3">MIT 97-5075</strain>
    </source>
</reference>
<comment type="caution">
    <text evidence="2">The sequence shown here is derived from an EMBL/GenBank/DDBJ whole genome shotgun (WGS) entry which is preliminary data.</text>
</comment>
<sequence>MYLLEFYLLFWGISFICVIPTLIVGAIYIIISNKPATNKEEFTIDTMLGIIKNIQNKEAFNAALNQFKSKYKVFNDQKKFDTWINCIKELTNTSYWDTDAIAKFGQELEDANSAHAKNISVAIATVLKTKEKK</sequence>
<dbReference type="EMBL" id="NXLW01000012">
    <property type="protein sequence ID" value="RDU71326.1"/>
    <property type="molecule type" value="Genomic_DNA"/>
</dbReference>
<keyword evidence="1" id="KW-0812">Transmembrane</keyword>
<dbReference type="AlphaFoldDB" id="A0A3D8J297"/>
<protein>
    <submittedName>
        <fullName evidence="2">Uncharacterized protein</fullName>
    </submittedName>
</protein>
<dbReference type="RefSeq" id="WP_104762371.1">
    <property type="nucleotide sequence ID" value="NZ_FZPM01000004.1"/>
</dbReference>
<evidence type="ECO:0000313" key="3">
    <source>
        <dbReference type="Proteomes" id="UP000256424"/>
    </source>
</evidence>
<evidence type="ECO:0000256" key="1">
    <source>
        <dbReference type="SAM" id="Phobius"/>
    </source>
</evidence>
<feature type="transmembrane region" description="Helical" evidence="1">
    <location>
        <begin position="6"/>
        <end position="31"/>
    </location>
</feature>
<accession>A0A3D8J297</accession>
<dbReference type="Proteomes" id="UP000256424">
    <property type="component" value="Unassembled WGS sequence"/>
</dbReference>
<evidence type="ECO:0000313" key="2">
    <source>
        <dbReference type="EMBL" id="RDU71326.1"/>
    </source>
</evidence>
<dbReference type="OrthoDB" id="5325725at2"/>
<keyword evidence="1" id="KW-0472">Membrane</keyword>
<keyword evidence="1" id="KW-1133">Transmembrane helix</keyword>
<name>A0A3D8J297_9HELI</name>
<proteinExistence type="predicted"/>
<organism evidence="2 3">
    <name type="scientific">Helicobacter aurati</name>
    <dbReference type="NCBI Taxonomy" id="137778"/>
    <lineage>
        <taxon>Bacteria</taxon>
        <taxon>Pseudomonadati</taxon>
        <taxon>Campylobacterota</taxon>
        <taxon>Epsilonproteobacteria</taxon>
        <taxon>Campylobacterales</taxon>
        <taxon>Helicobacteraceae</taxon>
        <taxon>Helicobacter</taxon>
    </lineage>
</organism>